<dbReference type="Gene3D" id="3.30.420.10">
    <property type="entry name" value="Ribonuclease H-like superfamily/Ribonuclease H"/>
    <property type="match status" value="1"/>
</dbReference>
<dbReference type="GO" id="GO:0015074">
    <property type="term" value="P:DNA integration"/>
    <property type="evidence" value="ECO:0007669"/>
    <property type="project" value="InterPro"/>
</dbReference>
<dbReference type="Pfam" id="PF00665">
    <property type="entry name" value="rve"/>
    <property type="match status" value="1"/>
</dbReference>
<evidence type="ECO:0000256" key="2">
    <source>
        <dbReference type="SAM" id="SignalP"/>
    </source>
</evidence>
<dbReference type="SUPFAM" id="SSF53098">
    <property type="entry name" value="Ribonuclease H-like"/>
    <property type="match status" value="1"/>
</dbReference>
<keyword evidence="2" id="KW-0732">Signal</keyword>
<feature type="domain" description="Integrase catalytic" evidence="3">
    <location>
        <begin position="3"/>
        <end position="106"/>
    </location>
</feature>
<feature type="chain" id="PRO_5016770655" evidence="2">
    <location>
        <begin position="26"/>
        <end position="311"/>
    </location>
</feature>
<dbReference type="Proteomes" id="UP000257109">
    <property type="component" value="Unassembled WGS sequence"/>
</dbReference>
<dbReference type="InterPro" id="IPR012337">
    <property type="entry name" value="RNaseH-like_sf"/>
</dbReference>
<dbReference type="PROSITE" id="PS50994">
    <property type="entry name" value="INTEGRASE"/>
    <property type="match status" value="1"/>
</dbReference>
<organism evidence="4 5">
    <name type="scientific">Mucuna pruriens</name>
    <name type="common">Velvet bean</name>
    <name type="synonym">Dolichos pruriens</name>
    <dbReference type="NCBI Taxonomy" id="157652"/>
    <lineage>
        <taxon>Eukaryota</taxon>
        <taxon>Viridiplantae</taxon>
        <taxon>Streptophyta</taxon>
        <taxon>Embryophyta</taxon>
        <taxon>Tracheophyta</taxon>
        <taxon>Spermatophyta</taxon>
        <taxon>Magnoliopsida</taxon>
        <taxon>eudicotyledons</taxon>
        <taxon>Gunneridae</taxon>
        <taxon>Pentapetalae</taxon>
        <taxon>rosids</taxon>
        <taxon>fabids</taxon>
        <taxon>Fabales</taxon>
        <taxon>Fabaceae</taxon>
        <taxon>Papilionoideae</taxon>
        <taxon>50 kb inversion clade</taxon>
        <taxon>NPAAA clade</taxon>
        <taxon>indigoferoid/millettioid clade</taxon>
        <taxon>Phaseoleae</taxon>
        <taxon>Mucuna</taxon>
    </lineage>
</organism>
<feature type="compositionally biased region" description="Basic and acidic residues" evidence="1">
    <location>
        <begin position="107"/>
        <end position="122"/>
    </location>
</feature>
<evidence type="ECO:0000313" key="5">
    <source>
        <dbReference type="Proteomes" id="UP000257109"/>
    </source>
</evidence>
<accession>A0A371HXX3</accession>
<name>A0A371HXX3_MUCPR</name>
<feature type="non-terminal residue" evidence="4">
    <location>
        <position position="1"/>
    </location>
</feature>
<evidence type="ECO:0000256" key="1">
    <source>
        <dbReference type="SAM" id="MobiDB-lite"/>
    </source>
</evidence>
<dbReference type="GO" id="GO:0003676">
    <property type="term" value="F:nucleic acid binding"/>
    <property type="evidence" value="ECO:0007669"/>
    <property type="project" value="InterPro"/>
</dbReference>
<dbReference type="InterPro" id="IPR052160">
    <property type="entry name" value="Gypsy_RT_Integrase-like"/>
</dbReference>
<dbReference type="EMBL" id="QJKJ01001442">
    <property type="protein sequence ID" value="RDY07554.1"/>
    <property type="molecule type" value="Genomic_DNA"/>
</dbReference>
<dbReference type="PANTHER" id="PTHR47266">
    <property type="entry name" value="ENDONUCLEASE-RELATED"/>
    <property type="match status" value="1"/>
</dbReference>
<dbReference type="AlphaFoldDB" id="A0A371HXX3"/>
<evidence type="ECO:0000259" key="3">
    <source>
        <dbReference type="PROSITE" id="PS50994"/>
    </source>
</evidence>
<proteinExistence type="predicted"/>
<feature type="signal peptide" evidence="2">
    <location>
        <begin position="1"/>
        <end position="25"/>
    </location>
</feature>
<reference evidence="4" key="1">
    <citation type="submission" date="2018-05" db="EMBL/GenBank/DDBJ databases">
        <title>Draft genome of Mucuna pruriens seed.</title>
        <authorList>
            <person name="Nnadi N.E."/>
            <person name="Vos R."/>
            <person name="Hasami M.H."/>
            <person name="Devisetty U.K."/>
            <person name="Aguiy J.C."/>
        </authorList>
    </citation>
    <scope>NUCLEOTIDE SEQUENCE [LARGE SCALE GENOMIC DNA]</scope>
    <source>
        <strain evidence="4">JCA_2017</strain>
    </source>
</reference>
<keyword evidence="5" id="KW-1185">Reference proteome</keyword>
<dbReference type="OrthoDB" id="10055717at2759"/>
<protein>
    <submittedName>
        <fullName evidence="4">Gag-pol</fullName>
    </submittedName>
</protein>
<sequence>MRCPSNPFCFVKSLMCGVLTSWGHSQSPMDYVSRWVEAIATKSNDAKVVVGFLKSNILCQFGMPKALISDQGSHFYNRAMSSLLHKYGVVHRIATTYHPQTNGQVEGNKENTVKDDQPQQERLESTPLWAQRTTYRTPLGMSPYRIVFCKACHLLVELEHRAYSIVKQCNLAYDQAGKQRQFQLQELDELRLEAYENSRFYKQKVKHFHDQKILKKEFQVGQKVLLFNSRLKLIAGKLRSKWEGPFVITNVFPYGAVELKDEHTNSTFQVNGHKIKLFHESPTPPAGDMETISLMEPAPPDDTLKPFITSP</sequence>
<evidence type="ECO:0000313" key="4">
    <source>
        <dbReference type="EMBL" id="RDY07554.1"/>
    </source>
</evidence>
<dbReference type="InterPro" id="IPR036397">
    <property type="entry name" value="RNaseH_sf"/>
</dbReference>
<dbReference type="InterPro" id="IPR001584">
    <property type="entry name" value="Integrase_cat-core"/>
</dbReference>
<comment type="caution">
    <text evidence="4">The sequence shown here is derived from an EMBL/GenBank/DDBJ whole genome shotgun (WGS) entry which is preliminary data.</text>
</comment>
<feature type="region of interest" description="Disordered" evidence="1">
    <location>
        <begin position="100"/>
        <end position="122"/>
    </location>
</feature>
<gene>
    <name evidence="4" type="primary">gag-pol</name>
    <name evidence="4" type="ORF">CR513_08301</name>
</gene>